<feature type="compositionally biased region" description="Basic and acidic residues" evidence="2">
    <location>
        <begin position="1044"/>
        <end position="1060"/>
    </location>
</feature>
<name>A0A9X7UBE8_SPHYA</name>
<reference evidence="9 10" key="1">
    <citation type="submission" date="2020-07" db="EMBL/GenBank/DDBJ databases">
        <title>Whole genome sequence of Sphingobium yanoikuyae A3.</title>
        <authorList>
            <person name="Han S.-S."/>
        </authorList>
    </citation>
    <scope>NUCLEOTIDE SEQUENCE [LARGE SCALE GENOMIC DNA]</scope>
    <source>
        <strain evidence="9 10">A3</strain>
    </source>
</reference>
<dbReference type="InterPro" id="IPR023346">
    <property type="entry name" value="Lysozyme-like_dom_sf"/>
</dbReference>
<dbReference type="SUPFAM" id="SSF53955">
    <property type="entry name" value="Lysozyme-like"/>
    <property type="match status" value="1"/>
</dbReference>
<dbReference type="Pfam" id="PF01464">
    <property type="entry name" value="SLT"/>
    <property type="match status" value="1"/>
</dbReference>
<feature type="compositionally biased region" description="Basic and acidic residues" evidence="2">
    <location>
        <begin position="2565"/>
        <end position="2583"/>
    </location>
</feature>
<evidence type="ECO:0000256" key="1">
    <source>
        <dbReference type="ARBA" id="ARBA00009387"/>
    </source>
</evidence>
<sequence>MTALAKSIFQLSPLDAETQRQSQGMGVIDLSPPDLPDIDVPPPPAAPAVSAGAHSDGRMPAAAKAPPALVTAFESAALKYDIPLNIIMALGEQESRYNPGALGTPTQWGRAKGLMQFLDSTAARLGINPFDPIQSIDAAAMQLRDRLNRGYSMADAVKEHFAGPDRKKWGSKTARYGEEVLARAARLKGELAPRYAGRPPSGGPWYAPGAEKGAGSGDVSADAVSALVGKPSRAKPTSLADTIENPNDLRNIIARRESEAQRKPDEGNLMPGQRLGVGDQFRSDVKRGVANVGNLGVGLAALGADLVGADDTADALLQRYIANEAENADKNPAVIGTYKNVHDLGDAGRYALEAVGENLPMLVPSLLSGGLGAVAARKAAERGVVKFIDAQIAKGVSREVAERQAAQFVTRRATAGAAGGAAASSVGMESGSIYGDTFSETGKKAPGLALAFGVPAGLLDAIEPVYALRRVAGPAVDQLAGGIIRRIGREAGTQFLIEAGTEGLQTLLEQAPKSIETGQPYWTEELLDQVIDAGLKGGIGGGVIGAGSGALSGRARPAPADPAIDATAISAMSPSQAAGDVDAGAARTAPVPAEPPVSPAPQAAAPAPEPVAPPPPPPSGPLGRALGRAPIAAPVSTLVPTPLAEDATPQRMVLEADGVNVPVQLLGETGDALWVRTESGEELQIPRTDIEAGHVRLVDPAAVKPNLTAEAPAPAPAEELSEVVAPAPQPQMQDIQQEAPASSRETGEMFDAETGEVMIAPAKPARPAKVKPSPSTQNTLPAEVADTAAASMSEADLRARLRYLASQARTNAGWTKPLLAEKKRVEAAIDAINEAREAPADAIREAEAQAATSHHNDLPEPTEAQKAAGNYKLGHVSIGGLDVSIENPAGTSRRPEWPPLRYTYGYVKRSEGADGDHVDVFLGPKAADPTNPVFIVDQVNKDGSFDEHKVMVGFGDKGAARRGYLANYEKGWTGLGDITEMSFDDFRTWVKDPERTIAPAGTKVAAAKVVEPQAPEAVVEEPSASETPPPTSAPAVTKPATQRRPTDKKNPNPFVRDGERYTVSQDVDYLSAGATYEIESAGKRSAYFRNVERGGGTSLNNYVIERAMRDGVMSIAPEVVAAAEPDADRSVGKVSPAEQGATLDAPPAATAAPVPPAESAQTTDDVFSSNKLFTADKVEAARARLREKMNRINSGIDPEVLVDGMTIAGAYIEAGVRKFADYAAAMRADFGERITPYLLSFWEGARNYPGLDTADMSTPEESRAAHAELLKPGLPVEEAVTLGTEVARPKREKPAAAGSRKLRDWGVDRIDGWMPVEGGENVDTGDGLKDGLKDAFLGDAAAYMRSVAAALRPLGFEPHPNAKGEASNPVARRTGGVAVSGDVTLHLRHPASGTNVFAIVGAGSLRGVVPTDGAGVSLMYRVSTKEGDKQATAGTNRWAPVDLSAIDLADTIAWEVERGQPEIVRGEVLPAEEEGAPTAPAATPPAKIEDFGEKLLGARKDYAQSLKGRMAEAEGIDVSAEPLSVSWPEPNYQKLLEDGVEDYVVASVRALRDAVPAKPQKAWKLKGWAENVRQLRDYANGLLNNTETGSEFRALVKEPGGKRVMEELEGAIDLYLAAGHAQSLKGLSVRFHHYSLYRGERDVSLWAVEKRAKGTGWSNWPQEIATGQTKQEAIDGFLAKLATGGLAPKDSGRAVRFDIYSKRGVAQRFYIGKKIGTEYVDLQSFDTAAEARTYLRENQDALVAQLTAYRDIPPERRTVNAPRVGVDHRSGGDVTPELFAERFGFRGVQFGNYVEDQRRQEDLNEAYDALLDMAGVLNVPARSLSLGGQLGLAFGARGKGGVGAASAHYEPGNVVINLTKGRGAGSLAHEWWHALDNYFSRMGGNAAGFLTDTGAADENVRPEMVWAFRSVMEAIRKSAILMRSKELDKRRTRAYWATDVEMSARTFESYVIARLADAEHANDYLANVVSPEAFLIPEAYPYPTAEEMPAIRAAFDEFFQAIEARPVGDDIALFSEAAEPIAAGDMFASPDALKATLDKSRFGPAIQRWIDAGRIVLHQSADTLPIGASRASIRAFLDGDPVVTLKGDEFAPDGYPLTSKVTRWYRENGGETVETPGIGEVSIDAVAVKNSVSHGLGRAKAAAFAAVPDVLRRGKIVHSEPITGARSEGTAYFVAAPIRMGGQDMIEIVMIKSDKNAKRMYVHEVALREVLRQPTFKTSADAAEAGVRSGAGAGALRSILQNIYAAKPEDDGSLASQAQSGVQGLTTPDGRIHLVADQLTEATALPVLLHEMFHAGVEPLLGEAKWKPLIRRLGRLYSNAAGLLVSGERDVSPFWLAALDRVDRARPPAAYTAEEFGAYAIEERAKLPAGIRDVVDRLLGVFKAWMLRRFGAQAGRVTPAQLQSLAIAALRSQPFAVTNESGEVRYSRRGPTVEAIDAATPSIVRSKLTDAMGGDFNVLATLPHDVLAGEFALDHNLTAMKDYLKLKRQMDSARDTWHGKTAEVAKAWLIFQKTAGNKVNQDMMDLMHEATLAGVDPAKPFVSILTPQDREALAAGPDASGFEEASERAQIDRQRRSDHSDLSKTWDALPKKARELYVRVRDTYREMSDAFEKALLDNLSKALDIRHRQVKDTYDAELIRIADSDLSEEAKQAAFDEADKVYNRESRVQRYAKGARMTRLRAFFETRNISGPYFPLARFGNYFATARDKESGEIVGFSRFETEGAQQAFVAEMKKEGYAVEHGVLGAGGGLRDQVDPQFVVDVETILEGADISDAVRDAVWQRWLETLPDMSLRKSRIHRKGTAGFTTDAMRAFANHMFHGSHQLARLQHALDMEDALDQAEKQAERAKDPNRAKMIVNEMRRRHAFTMNPTGSPWSQFATSMAFIWFLSWRPSAALANLGQTAVMGVPMLAAYEGSYRSMARASFELTKALKDFAAGRGHAQNAASLSADEKRAMEAAYETGVIDRTQSHDLAGLSETGIKYRPGPAILMEVISWSFHHTERLNREVTFLAAYRMARRKGEGHEQAIDIAGDLTWKSHFNYTNTARPRFMQGDVAKMFLVFRNFQVNMLARLIRDTHQAFKGRSAAERKQARIQLIGVTGMMMLSAGITGTWGYGITMAIAQAIGALMGSDDDPEEEFKASVRATLGNRLGNAALEGVPGATLGISLSERIGMPDLWFRSPDRELEGRAAWEYYAIQSMGAAVAMGGNWWAGIDQAVNEGQIYRGVETAAPNAIKDPMRLYRYASEGAVSLKGDIVKDEFSTLELFYQALGFTPASLARQYEENRANKNKEQRITDRRRRILVDFDKAVRAGSSTADVEKRIDQFNEAHPSWAIKAKDVRRSLRARERRRAEMRNGIYINPKLAGELRFESADGSSEGVE</sequence>
<dbReference type="PANTHER" id="PTHR24216">
    <property type="entry name" value="PAXILLIN-RELATED"/>
    <property type="match status" value="1"/>
</dbReference>
<evidence type="ECO:0000259" key="7">
    <source>
        <dbReference type="Pfam" id="PF18823"/>
    </source>
</evidence>
<proteinExistence type="inferred from homology"/>
<dbReference type="Pfam" id="PF18858">
    <property type="entry name" value="LPD39"/>
    <property type="match status" value="1"/>
</dbReference>
<feature type="compositionally biased region" description="Low complexity" evidence="2">
    <location>
        <begin position="1015"/>
        <end position="1026"/>
    </location>
</feature>
<feature type="domain" description="Transglycosylase SLT" evidence="3">
    <location>
        <begin position="73"/>
        <end position="171"/>
    </location>
</feature>
<evidence type="ECO:0000259" key="3">
    <source>
        <dbReference type="Pfam" id="PF01464"/>
    </source>
</evidence>
<feature type="compositionally biased region" description="Basic and acidic residues" evidence="2">
    <location>
        <begin position="257"/>
        <end position="266"/>
    </location>
</feature>
<dbReference type="PANTHER" id="PTHR24216:SF65">
    <property type="entry name" value="PAXILLIN-LIKE PROTEIN 1"/>
    <property type="match status" value="1"/>
</dbReference>
<gene>
    <name evidence="9" type="ORF">H3V42_00250</name>
</gene>
<feature type="region of interest" description="Disordered" evidence="2">
    <location>
        <begin position="257"/>
        <end position="277"/>
    </location>
</feature>
<feature type="compositionally biased region" description="Pro residues" evidence="2">
    <location>
        <begin position="607"/>
        <end position="620"/>
    </location>
</feature>
<feature type="domain" description="Large polyvalent protein-associated" evidence="4">
    <location>
        <begin position="1927"/>
        <end position="2003"/>
    </location>
</feature>
<feature type="region of interest" description="Disordered" evidence="2">
    <location>
        <begin position="1015"/>
        <end position="1060"/>
    </location>
</feature>
<evidence type="ECO:0000259" key="6">
    <source>
        <dbReference type="Pfam" id="PF18799"/>
    </source>
</evidence>
<feature type="compositionally biased region" description="Pro residues" evidence="2">
    <location>
        <begin position="33"/>
        <end position="46"/>
    </location>
</feature>
<organism evidence="9 10">
    <name type="scientific">Sphingobium yanoikuyae</name>
    <name type="common">Sphingomonas yanoikuyae</name>
    <dbReference type="NCBI Taxonomy" id="13690"/>
    <lineage>
        <taxon>Bacteria</taxon>
        <taxon>Pseudomonadati</taxon>
        <taxon>Pseudomonadota</taxon>
        <taxon>Alphaproteobacteria</taxon>
        <taxon>Sphingomonadales</taxon>
        <taxon>Sphingomonadaceae</taxon>
        <taxon>Sphingobium</taxon>
    </lineage>
</organism>
<dbReference type="Proteomes" id="UP000515377">
    <property type="component" value="Chromosome"/>
</dbReference>
<dbReference type="Pfam" id="PF18796">
    <property type="entry name" value="LPD1"/>
    <property type="match status" value="1"/>
</dbReference>
<dbReference type="Pfam" id="PF18798">
    <property type="entry name" value="LPD3"/>
    <property type="match status" value="1"/>
</dbReference>
<dbReference type="InterPro" id="IPR041595">
    <property type="entry name" value="Inorganic_Pase"/>
</dbReference>
<evidence type="ECO:0000313" key="10">
    <source>
        <dbReference type="Proteomes" id="UP000515377"/>
    </source>
</evidence>
<evidence type="ECO:0000313" key="9">
    <source>
        <dbReference type="EMBL" id="QNG46154.1"/>
    </source>
</evidence>
<feature type="region of interest" description="Disordered" evidence="2">
    <location>
        <begin position="574"/>
        <end position="624"/>
    </location>
</feature>
<accession>A0A9X7UBE8</accession>
<dbReference type="EMBL" id="CP060122">
    <property type="protein sequence ID" value="QNG46154.1"/>
    <property type="molecule type" value="Genomic_DNA"/>
</dbReference>
<feature type="domain" description="Large polyvalent protein-associated" evidence="8">
    <location>
        <begin position="2445"/>
        <end position="2651"/>
    </location>
</feature>
<feature type="region of interest" description="Disordered" evidence="2">
    <location>
        <begin position="1125"/>
        <end position="1165"/>
    </location>
</feature>
<dbReference type="InterPro" id="IPR040824">
    <property type="entry name" value="LPD3"/>
</dbReference>
<feature type="region of interest" description="Disordered" evidence="2">
    <location>
        <begin position="20"/>
        <end position="59"/>
    </location>
</feature>
<evidence type="ECO:0000259" key="4">
    <source>
        <dbReference type="Pfam" id="PF18796"/>
    </source>
</evidence>
<evidence type="ECO:0000259" key="8">
    <source>
        <dbReference type="Pfam" id="PF18858"/>
    </source>
</evidence>
<feature type="domain" description="Large polyvalent protein-associated" evidence="5">
    <location>
        <begin position="2097"/>
        <end position="2201"/>
    </location>
</feature>
<dbReference type="InterPro" id="IPR041047">
    <property type="entry name" value="LPD1"/>
</dbReference>
<feature type="region of interest" description="Disordered" evidence="2">
    <location>
        <begin position="2554"/>
        <end position="2583"/>
    </location>
</feature>
<evidence type="ECO:0000259" key="5">
    <source>
        <dbReference type="Pfam" id="PF18798"/>
    </source>
</evidence>
<feature type="domain" description="Large polyvalent protein-associated" evidence="6">
    <location>
        <begin position="1644"/>
        <end position="1781"/>
    </location>
</feature>
<feature type="domain" description="Inorganic pyrophosphatase" evidence="7">
    <location>
        <begin position="863"/>
        <end position="991"/>
    </location>
</feature>
<dbReference type="Pfam" id="PF18799">
    <property type="entry name" value="LPD5"/>
    <property type="match status" value="1"/>
</dbReference>
<dbReference type="NCBIfam" id="NF032893">
    <property type="entry name" value="tail-700"/>
    <property type="match status" value="1"/>
</dbReference>
<dbReference type="Pfam" id="PF18823">
    <property type="entry name" value="InPase"/>
    <property type="match status" value="1"/>
</dbReference>
<dbReference type="InterPro" id="IPR008258">
    <property type="entry name" value="Transglycosylase_SLT_dom_1"/>
</dbReference>
<evidence type="ECO:0000256" key="2">
    <source>
        <dbReference type="SAM" id="MobiDB-lite"/>
    </source>
</evidence>
<dbReference type="InterPro" id="IPR040651">
    <property type="entry name" value="LPD5"/>
</dbReference>
<protein>
    <submittedName>
        <fullName evidence="9">PLxRFG domain-containing protein</fullName>
    </submittedName>
</protein>
<dbReference type="InterPro" id="IPR041639">
    <property type="entry name" value="LPD39"/>
</dbReference>
<comment type="similarity">
    <text evidence="1">Belongs to the virb1 family.</text>
</comment>
<dbReference type="Gene3D" id="1.10.530.10">
    <property type="match status" value="1"/>
</dbReference>